<accession>A0A0E9PHK9</accession>
<evidence type="ECO:0000313" key="1">
    <source>
        <dbReference type="EMBL" id="JAH04111.1"/>
    </source>
</evidence>
<dbReference type="AlphaFoldDB" id="A0A0E9PHK9"/>
<organism evidence="1">
    <name type="scientific">Anguilla anguilla</name>
    <name type="common">European freshwater eel</name>
    <name type="synonym">Muraena anguilla</name>
    <dbReference type="NCBI Taxonomy" id="7936"/>
    <lineage>
        <taxon>Eukaryota</taxon>
        <taxon>Metazoa</taxon>
        <taxon>Chordata</taxon>
        <taxon>Craniata</taxon>
        <taxon>Vertebrata</taxon>
        <taxon>Euteleostomi</taxon>
        <taxon>Actinopterygii</taxon>
        <taxon>Neopterygii</taxon>
        <taxon>Teleostei</taxon>
        <taxon>Anguilliformes</taxon>
        <taxon>Anguillidae</taxon>
        <taxon>Anguilla</taxon>
    </lineage>
</organism>
<reference evidence="1" key="1">
    <citation type="submission" date="2014-11" db="EMBL/GenBank/DDBJ databases">
        <authorList>
            <person name="Amaro Gonzalez C."/>
        </authorList>
    </citation>
    <scope>NUCLEOTIDE SEQUENCE</scope>
</reference>
<proteinExistence type="predicted"/>
<dbReference type="EMBL" id="GBXM01104466">
    <property type="protein sequence ID" value="JAH04111.1"/>
    <property type="molecule type" value="Transcribed_RNA"/>
</dbReference>
<name>A0A0E9PHK9_ANGAN</name>
<reference evidence="1" key="2">
    <citation type="journal article" date="2015" name="Fish Shellfish Immunol.">
        <title>Early steps in the European eel (Anguilla anguilla)-Vibrio vulnificus interaction in the gills: Role of the RtxA13 toxin.</title>
        <authorList>
            <person name="Callol A."/>
            <person name="Pajuelo D."/>
            <person name="Ebbesson L."/>
            <person name="Teles M."/>
            <person name="MacKenzie S."/>
            <person name="Amaro C."/>
        </authorList>
    </citation>
    <scope>NUCLEOTIDE SEQUENCE</scope>
</reference>
<protein>
    <submittedName>
        <fullName evidence="1">Uncharacterized protein</fullName>
    </submittedName>
</protein>
<sequence length="21" mass="2252">MIALWIPLSLSATSVIGMFSN</sequence>